<evidence type="ECO:0000313" key="3">
    <source>
        <dbReference type="Proteomes" id="UP001597059"/>
    </source>
</evidence>
<name>A0ABW4B383_9GAMM</name>
<gene>
    <name evidence="2" type="ORF">ACFQ45_10595</name>
</gene>
<comment type="caution">
    <text evidence="2">The sequence shown here is derived from an EMBL/GenBank/DDBJ whole genome shotgun (WGS) entry which is preliminary data.</text>
</comment>
<protein>
    <submittedName>
        <fullName evidence="2">DUF4892 domain-containing protein</fullName>
    </submittedName>
</protein>
<proteinExistence type="predicted"/>
<keyword evidence="1" id="KW-0732">Signal</keyword>
<dbReference type="Pfam" id="PF16234">
    <property type="entry name" value="DUF4892"/>
    <property type="match status" value="1"/>
</dbReference>
<accession>A0ABW4B383</accession>
<dbReference type="RefSeq" id="WP_377367451.1">
    <property type="nucleotide sequence ID" value="NZ_JBHTMN010000011.1"/>
</dbReference>
<reference evidence="3" key="1">
    <citation type="journal article" date="2019" name="Int. J. Syst. Evol. Microbiol.">
        <title>The Global Catalogue of Microorganisms (GCM) 10K type strain sequencing project: providing services to taxonomists for standard genome sequencing and annotation.</title>
        <authorList>
            <consortium name="The Broad Institute Genomics Platform"/>
            <consortium name="The Broad Institute Genome Sequencing Center for Infectious Disease"/>
            <person name="Wu L."/>
            <person name="Ma J."/>
        </authorList>
    </citation>
    <scope>NUCLEOTIDE SEQUENCE [LARGE SCALE GENOMIC DNA]</scope>
    <source>
        <strain evidence="3">JCM 30774</strain>
    </source>
</reference>
<dbReference type="InterPro" id="IPR032608">
    <property type="entry name" value="DUF4892"/>
</dbReference>
<sequence length="264" mass="29466">MSRLFRSALAPLFIIPTLSYAAVTEVPVFRGAQIIKSEPVESSSIEVPLAKIYRSGRGWEPESVERIDGQSFQTLYKIGRNVPLNEVVDFYDEALASIEGNTVLFQCESRNCGSSNAWANNFFNEYLLYGADQNQSLKVLKDAQNHYWVLYINRRGAGDVMVRLDEVVPKGSDAVGANILAQLNVADVPRIRSFLREQSDLSNIVAFVTSDNRDGNPIITGDKSIEMLKDGLNPDERRLLRFINLANMGNPAYGVNRVIFVSIK</sequence>
<dbReference type="EMBL" id="JBHTMN010000011">
    <property type="protein sequence ID" value="MFD1383820.1"/>
    <property type="molecule type" value="Genomic_DNA"/>
</dbReference>
<dbReference type="Proteomes" id="UP001597059">
    <property type="component" value="Unassembled WGS sequence"/>
</dbReference>
<feature type="chain" id="PRO_5046361560" evidence="1">
    <location>
        <begin position="22"/>
        <end position="264"/>
    </location>
</feature>
<keyword evidence="3" id="KW-1185">Reference proteome</keyword>
<evidence type="ECO:0000313" key="2">
    <source>
        <dbReference type="EMBL" id="MFD1383820.1"/>
    </source>
</evidence>
<evidence type="ECO:0000256" key="1">
    <source>
        <dbReference type="SAM" id="SignalP"/>
    </source>
</evidence>
<organism evidence="2 3">
    <name type="scientific">Rhodanobacter aciditrophus</name>
    <dbReference type="NCBI Taxonomy" id="1623218"/>
    <lineage>
        <taxon>Bacteria</taxon>
        <taxon>Pseudomonadati</taxon>
        <taxon>Pseudomonadota</taxon>
        <taxon>Gammaproteobacteria</taxon>
        <taxon>Lysobacterales</taxon>
        <taxon>Rhodanobacteraceae</taxon>
        <taxon>Rhodanobacter</taxon>
    </lineage>
</organism>
<feature type="signal peptide" evidence="1">
    <location>
        <begin position="1"/>
        <end position="21"/>
    </location>
</feature>